<reference evidence="2" key="1">
    <citation type="journal article" date="2022" name="bioRxiv">
        <title>Sequencing and chromosome-scale assembly of the giantPleurodeles waltlgenome.</title>
        <authorList>
            <person name="Brown T."/>
            <person name="Elewa A."/>
            <person name="Iarovenko S."/>
            <person name="Subramanian E."/>
            <person name="Araus A.J."/>
            <person name="Petzold A."/>
            <person name="Susuki M."/>
            <person name="Suzuki K.-i.T."/>
            <person name="Hayashi T."/>
            <person name="Toyoda A."/>
            <person name="Oliveira C."/>
            <person name="Osipova E."/>
            <person name="Leigh N.D."/>
            <person name="Simon A."/>
            <person name="Yun M.H."/>
        </authorList>
    </citation>
    <scope>NUCLEOTIDE SEQUENCE</scope>
    <source>
        <strain evidence="2">20211129_DDA</strain>
        <tissue evidence="2">Liver</tissue>
    </source>
</reference>
<dbReference type="EMBL" id="JANPWB010000014">
    <property type="protein sequence ID" value="KAJ1097964.1"/>
    <property type="molecule type" value="Genomic_DNA"/>
</dbReference>
<organism evidence="2 3">
    <name type="scientific">Pleurodeles waltl</name>
    <name type="common">Iberian ribbed newt</name>
    <dbReference type="NCBI Taxonomy" id="8319"/>
    <lineage>
        <taxon>Eukaryota</taxon>
        <taxon>Metazoa</taxon>
        <taxon>Chordata</taxon>
        <taxon>Craniata</taxon>
        <taxon>Vertebrata</taxon>
        <taxon>Euteleostomi</taxon>
        <taxon>Amphibia</taxon>
        <taxon>Batrachia</taxon>
        <taxon>Caudata</taxon>
        <taxon>Salamandroidea</taxon>
        <taxon>Salamandridae</taxon>
        <taxon>Pleurodelinae</taxon>
        <taxon>Pleurodeles</taxon>
    </lineage>
</organism>
<evidence type="ECO:0000313" key="3">
    <source>
        <dbReference type="Proteomes" id="UP001066276"/>
    </source>
</evidence>
<evidence type="ECO:0000256" key="1">
    <source>
        <dbReference type="SAM" id="MobiDB-lite"/>
    </source>
</evidence>
<feature type="region of interest" description="Disordered" evidence="1">
    <location>
        <begin position="172"/>
        <end position="196"/>
    </location>
</feature>
<accession>A0AAV7M4C8</accession>
<dbReference type="Proteomes" id="UP001066276">
    <property type="component" value="Chromosome 10"/>
</dbReference>
<gene>
    <name evidence="2" type="ORF">NDU88_003080</name>
</gene>
<proteinExistence type="predicted"/>
<evidence type="ECO:0000313" key="2">
    <source>
        <dbReference type="EMBL" id="KAJ1097964.1"/>
    </source>
</evidence>
<dbReference type="AlphaFoldDB" id="A0AAV7M4C8"/>
<protein>
    <submittedName>
        <fullName evidence="2">Uncharacterized protein</fullName>
    </submittedName>
</protein>
<comment type="caution">
    <text evidence="2">The sequence shown here is derived from an EMBL/GenBank/DDBJ whole genome shotgun (WGS) entry which is preliminary data.</text>
</comment>
<keyword evidence="3" id="KW-1185">Reference proteome</keyword>
<name>A0AAV7M4C8_PLEWA</name>
<sequence>MAPSFKMILWGVMTIYPTDVGLVAHNSAGRFSGQASVKRRSVVVRVELAEARYDLSLSYLPLYPIGISCLVPGGERLHMDQFGPQREISRLQRDPRQFQEKPMVVDYVRTENILILFSSTHREANSLFFDRIQTLRVLRGLGRLGLLFSSLSDSDMDFPRLSPPHVYAGRWSAPGSPREFGGKSPPGAPKVRRERV</sequence>